<gene>
    <name evidence="2" type="ORF">F8M41_004503</name>
</gene>
<feature type="region of interest" description="Disordered" evidence="1">
    <location>
        <begin position="49"/>
        <end position="90"/>
    </location>
</feature>
<organism evidence="2 3">
    <name type="scientific">Gigaspora margarita</name>
    <dbReference type="NCBI Taxonomy" id="4874"/>
    <lineage>
        <taxon>Eukaryota</taxon>
        <taxon>Fungi</taxon>
        <taxon>Fungi incertae sedis</taxon>
        <taxon>Mucoromycota</taxon>
        <taxon>Glomeromycotina</taxon>
        <taxon>Glomeromycetes</taxon>
        <taxon>Diversisporales</taxon>
        <taxon>Gigasporaceae</taxon>
        <taxon>Gigaspora</taxon>
    </lineage>
</organism>
<evidence type="ECO:0000256" key="1">
    <source>
        <dbReference type="SAM" id="MobiDB-lite"/>
    </source>
</evidence>
<keyword evidence="3" id="KW-1185">Reference proteome</keyword>
<comment type="caution">
    <text evidence="2">The sequence shown here is derived from an EMBL/GenBank/DDBJ whole genome shotgun (WGS) entry which is preliminary data.</text>
</comment>
<name>A0A8H4AXL8_GIGMA</name>
<dbReference type="AlphaFoldDB" id="A0A8H4AXL8"/>
<dbReference type="Proteomes" id="UP000439903">
    <property type="component" value="Unassembled WGS sequence"/>
</dbReference>
<proteinExistence type="predicted"/>
<protein>
    <submittedName>
        <fullName evidence="2">Uncharacterized protein</fullName>
    </submittedName>
</protein>
<sequence length="113" mass="13125">MLEETEVMNEEEAEEIFNKLKKTPKRPLVYLENSRKCLESKKMAVGSSRITDFFNKDNSDQDDESSEGSSLNESHQILESEESNLDDERCQDAEIIEYKDVKNIEDTKNELKT</sequence>
<evidence type="ECO:0000313" key="3">
    <source>
        <dbReference type="Proteomes" id="UP000439903"/>
    </source>
</evidence>
<dbReference type="EMBL" id="WTPW01000142">
    <property type="protein sequence ID" value="KAF0542519.1"/>
    <property type="molecule type" value="Genomic_DNA"/>
</dbReference>
<reference evidence="2 3" key="1">
    <citation type="journal article" date="2019" name="Environ. Microbiol.">
        <title>At the nexus of three kingdoms: the genome of the mycorrhizal fungus Gigaspora margarita provides insights into plant, endobacterial and fungal interactions.</title>
        <authorList>
            <person name="Venice F."/>
            <person name="Ghignone S."/>
            <person name="Salvioli di Fossalunga A."/>
            <person name="Amselem J."/>
            <person name="Novero M."/>
            <person name="Xianan X."/>
            <person name="Sedzielewska Toro K."/>
            <person name="Morin E."/>
            <person name="Lipzen A."/>
            <person name="Grigoriev I.V."/>
            <person name="Henrissat B."/>
            <person name="Martin F.M."/>
            <person name="Bonfante P."/>
        </authorList>
    </citation>
    <scope>NUCLEOTIDE SEQUENCE [LARGE SCALE GENOMIC DNA]</scope>
    <source>
        <strain evidence="2 3">BEG34</strain>
    </source>
</reference>
<evidence type="ECO:0000313" key="2">
    <source>
        <dbReference type="EMBL" id="KAF0542519.1"/>
    </source>
</evidence>
<accession>A0A8H4AXL8</accession>